<dbReference type="Pfam" id="PF10545">
    <property type="entry name" value="MADF_DNA_bdg"/>
    <property type="match status" value="1"/>
</dbReference>
<dbReference type="EMBL" id="KZ370158">
    <property type="protein sequence ID" value="PIO09328.1"/>
    <property type="molecule type" value="Genomic_DNA"/>
</dbReference>
<name>A0A2G9Q152_AQUCT</name>
<reference evidence="4" key="1">
    <citation type="journal article" date="2017" name="Nat. Commun.">
        <title>The North American bullfrog draft genome provides insight into hormonal regulation of long noncoding RNA.</title>
        <authorList>
            <person name="Hammond S.A."/>
            <person name="Warren R.L."/>
            <person name="Vandervalk B.P."/>
            <person name="Kucuk E."/>
            <person name="Khan H."/>
            <person name="Gibb E.A."/>
            <person name="Pandoh P."/>
            <person name="Kirk H."/>
            <person name="Zhao Y."/>
            <person name="Jones M."/>
            <person name="Mungall A.J."/>
            <person name="Coope R."/>
            <person name="Pleasance S."/>
            <person name="Moore R.A."/>
            <person name="Holt R.A."/>
            <person name="Round J.M."/>
            <person name="Ohora S."/>
            <person name="Walle B.V."/>
            <person name="Veldhoen N."/>
            <person name="Helbing C.C."/>
            <person name="Birol I."/>
        </authorList>
    </citation>
    <scope>NUCLEOTIDE SEQUENCE [LARGE SCALE GENOMIC DNA]</scope>
</reference>
<organism evidence="3 4">
    <name type="scientific">Aquarana catesbeiana</name>
    <name type="common">American bullfrog</name>
    <name type="synonym">Rana catesbeiana</name>
    <dbReference type="NCBI Taxonomy" id="8400"/>
    <lineage>
        <taxon>Eukaryota</taxon>
        <taxon>Metazoa</taxon>
        <taxon>Chordata</taxon>
        <taxon>Craniata</taxon>
        <taxon>Vertebrata</taxon>
        <taxon>Euteleostomi</taxon>
        <taxon>Amphibia</taxon>
        <taxon>Batrachia</taxon>
        <taxon>Anura</taxon>
        <taxon>Neobatrachia</taxon>
        <taxon>Ranoidea</taxon>
        <taxon>Ranidae</taxon>
        <taxon>Aquarana</taxon>
    </lineage>
</organism>
<keyword evidence="4" id="KW-1185">Reference proteome</keyword>
<dbReference type="Proteomes" id="UP000228934">
    <property type="component" value="Unassembled WGS sequence"/>
</dbReference>
<evidence type="ECO:0000256" key="1">
    <source>
        <dbReference type="SAM" id="MobiDB-lite"/>
    </source>
</evidence>
<evidence type="ECO:0000313" key="3">
    <source>
        <dbReference type="EMBL" id="PIO09328.1"/>
    </source>
</evidence>
<accession>A0A2G9Q152</accession>
<feature type="region of interest" description="Disordered" evidence="1">
    <location>
        <begin position="54"/>
        <end position="128"/>
    </location>
</feature>
<sequence>SAIQVRWKGLRVCYKRYLRKILEARSGSGSKRVVPYVHAEELEFLRPSMELTETQSSWQVAQEGQEAPPEPQGSQEHCSLDEKMTQEMNPETLDTQETAGPSQVQRPEPLQARSTRTARPRGRRVDNMQRFADLMDRLNQKLDDLDSEEHAFGLMVAGMLKKIPEDRHNAKK</sequence>
<feature type="domain" description="MADF" evidence="2">
    <location>
        <begin position="3"/>
        <end position="45"/>
    </location>
</feature>
<dbReference type="InterPro" id="IPR006578">
    <property type="entry name" value="MADF-dom"/>
</dbReference>
<proteinExistence type="predicted"/>
<feature type="compositionally biased region" description="Polar residues" evidence="1">
    <location>
        <begin position="86"/>
        <end position="105"/>
    </location>
</feature>
<feature type="non-terminal residue" evidence="3">
    <location>
        <position position="1"/>
    </location>
</feature>
<gene>
    <name evidence="3" type="ORF">AB205_0205750</name>
</gene>
<feature type="non-terminal residue" evidence="3">
    <location>
        <position position="172"/>
    </location>
</feature>
<dbReference type="AlphaFoldDB" id="A0A2G9Q152"/>
<evidence type="ECO:0000313" key="4">
    <source>
        <dbReference type="Proteomes" id="UP000228934"/>
    </source>
</evidence>
<dbReference type="OrthoDB" id="5803771at2759"/>
<protein>
    <recommendedName>
        <fullName evidence="2">MADF domain-containing protein</fullName>
    </recommendedName>
</protein>
<evidence type="ECO:0000259" key="2">
    <source>
        <dbReference type="Pfam" id="PF10545"/>
    </source>
</evidence>